<dbReference type="GO" id="GO:0003755">
    <property type="term" value="F:peptidyl-prolyl cis-trans isomerase activity"/>
    <property type="evidence" value="ECO:0007669"/>
    <property type="project" value="UniProtKB-KW"/>
</dbReference>
<comment type="caution">
    <text evidence="3">The sequence shown here is derived from an EMBL/GenBank/DDBJ whole genome shotgun (WGS) entry which is preliminary data.</text>
</comment>
<dbReference type="InterPro" id="IPR027304">
    <property type="entry name" value="Trigger_fact/SurA_dom_sf"/>
</dbReference>
<dbReference type="PROSITE" id="PS51257">
    <property type="entry name" value="PROKAR_LIPOPROTEIN"/>
    <property type="match status" value="1"/>
</dbReference>
<proteinExistence type="predicted"/>
<evidence type="ECO:0000259" key="2">
    <source>
        <dbReference type="PROSITE" id="PS50198"/>
    </source>
</evidence>
<dbReference type="EMBL" id="SRIB01000010">
    <property type="protein sequence ID" value="TFZ39649.1"/>
    <property type="molecule type" value="Genomic_DNA"/>
</dbReference>
<dbReference type="SUPFAM" id="SSF109998">
    <property type="entry name" value="Triger factor/SurA peptide-binding domain-like"/>
    <property type="match status" value="1"/>
</dbReference>
<dbReference type="InterPro" id="IPR050245">
    <property type="entry name" value="PrsA_foldase"/>
</dbReference>
<name>A0A4Z0D511_9FIRM</name>
<dbReference type="Pfam" id="PF13623">
    <property type="entry name" value="SurA_N_2"/>
    <property type="match status" value="1"/>
</dbReference>
<dbReference type="InterPro" id="IPR000297">
    <property type="entry name" value="PPIase_PpiC"/>
</dbReference>
<dbReference type="SUPFAM" id="SSF54534">
    <property type="entry name" value="FKBP-like"/>
    <property type="match status" value="1"/>
</dbReference>
<evidence type="ECO:0000256" key="1">
    <source>
        <dbReference type="PROSITE-ProRule" id="PRU00278"/>
    </source>
</evidence>
<dbReference type="PROSITE" id="PS50198">
    <property type="entry name" value="PPIC_PPIASE_2"/>
    <property type="match status" value="1"/>
</dbReference>
<evidence type="ECO:0000313" key="4">
    <source>
        <dbReference type="Proteomes" id="UP000298381"/>
    </source>
</evidence>
<sequence length="307" mass="35895">MRKIRIITVLVISFLIIYFTTGCSTNKEGVAAIVNGEEISIVEYNKEYEIYKSFFVYKNGEDALYEKTSDGKTYEDTLKRDVFDKIILEKIIEQDFNKSGLSIDSKELEEYMNESLNDVKDEFGEFIEKIGMSWEDAKRMQKAELMINKHKTYYTETLSISDSEIKEYYNKHKDNLIKYRLSQIYLEDEERANEILDKLKSGEKFEEIATIESKDSISAINGGDIGYIKKGEYLVLDEYVKELGVGEFSDIIASTNGFFIIKLTDVKENLDELRDDVTLEIKDKKYIEYLTELRDKSKIKDYYDDIE</sequence>
<keyword evidence="4" id="KW-1185">Reference proteome</keyword>
<dbReference type="OrthoDB" id="14196at2"/>
<keyword evidence="1" id="KW-0697">Rotamase</keyword>
<gene>
    <name evidence="3" type="ORF">E4100_07465</name>
</gene>
<protein>
    <recommendedName>
        <fullName evidence="2">PpiC domain-containing protein</fullName>
    </recommendedName>
</protein>
<dbReference type="Proteomes" id="UP000298381">
    <property type="component" value="Unassembled WGS sequence"/>
</dbReference>
<dbReference type="Gene3D" id="3.10.50.40">
    <property type="match status" value="1"/>
</dbReference>
<accession>A0A4Z0D511</accession>
<dbReference type="PANTHER" id="PTHR47245">
    <property type="entry name" value="PEPTIDYLPROLYL ISOMERASE"/>
    <property type="match status" value="1"/>
</dbReference>
<feature type="domain" description="PpiC" evidence="2">
    <location>
        <begin position="176"/>
        <end position="265"/>
    </location>
</feature>
<organism evidence="3 4">
    <name type="scientific">Soehngenia longivitae</name>
    <dbReference type="NCBI Taxonomy" id="2562294"/>
    <lineage>
        <taxon>Bacteria</taxon>
        <taxon>Bacillati</taxon>
        <taxon>Bacillota</taxon>
        <taxon>Tissierellia</taxon>
        <taxon>Tissierellales</taxon>
        <taxon>Tissierellaceae</taxon>
        <taxon>Soehngenia</taxon>
    </lineage>
</organism>
<dbReference type="RefSeq" id="WP_135271417.1">
    <property type="nucleotide sequence ID" value="NZ_SRIB01000010.1"/>
</dbReference>
<dbReference type="InterPro" id="IPR046357">
    <property type="entry name" value="PPIase_dom_sf"/>
</dbReference>
<keyword evidence="1" id="KW-0413">Isomerase</keyword>
<reference evidence="3 4" key="1">
    <citation type="submission" date="2019-03" db="EMBL/GenBank/DDBJ databases">
        <title>Draft genome sequence data and analysis of a Fermenting Bacterium, Soehngenia longevitae strain 1933PT, isolated from petroleum reservoir in Azerbaijan.</title>
        <authorList>
            <person name="Grouzdev D.S."/>
            <person name="Bidzhieva S.K."/>
            <person name="Sokolova D.S."/>
            <person name="Tourova T.P."/>
            <person name="Poltaraus A.B."/>
            <person name="Nazina T.N."/>
        </authorList>
    </citation>
    <scope>NUCLEOTIDE SEQUENCE [LARGE SCALE GENOMIC DNA]</scope>
    <source>
        <strain evidence="3 4">1933P</strain>
    </source>
</reference>
<dbReference type="AlphaFoldDB" id="A0A4Z0D511"/>
<dbReference type="Pfam" id="PF00639">
    <property type="entry name" value="Rotamase"/>
    <property type="match status" value="1"/>
</dbReference>
<dbReference type="Gene3D" id="1.10.4030.10">
    <property type="entry name" value="Porin chaperone SurA, peptide-binding domain"/>
    <property type="match status" value="1"/>
</dbReference>
<dbReference type="PANTHER" id="PTHR47245:SF2">
    <property type="entry name" value="PEPTIDYL-PROLYL CIS-TRANS ISOMERASE HP_0175-RELATED"/>
    <property type="match status" value="1"/>
</dbReference>
<evidence type="ECO:0000313" key="3">
    <source>
        <dbReference type="EMBL" id="TFZ39649.1"/>
    </source>
</evidence>